<dbReference type="Proteomes" id="UP001596053">
    <property type="component" value="Unassembled WGS sequence"/>
</dbReference>
<proteinExistence type="predicted"/>
<dbReference type="RefSeq" id="WP_377801401.1">
    <property type="nucleotide sequence ID" value="NZ_JBHSLW010000067.1"/>
</dbReference>
<evidence type="ECO:0000313" key="1">
    <source>
        <dbReference type="EMBL" id="MFC5423236.1"/>
    </source>
</evidence>
<keyword evidence="2" id="KW-1185">Reference proteome</keyword>
<sequence>MQLAARQFVAGALEGFDPRLGEPVEVQAPSAGDQFEREAVAIGGANAIAAARQQASYARCVELAERSRRLRLARAV</sequence>
<name>A0ABW0J037_9HYPH</name>
<protein>
    <submittedName>
        <fullName evidence="1">Uncharacterized protein</fullName>
    </submittedName>
</protein>
<accession>A0ABW0J037</accession>
<dbReference type="EMBL" id="JBHSLW010000067">
    <property type="protein sequence ID" value="MFC5423236.1"/>
    <property type="molecule type" value="Genomic_DNA"/>
</dbReference>
<comment type="caution">
    <text evidence="1">The sequence shown here is derived from an EMBL/GenBank/DDBJ whole genome shotgun (WGS) entry which is preliminary data.</text>
</comment>
<evidence type="ECO:0000313" key="2">
    <source>
        <dbReference type="Proteomes" id="UP001596053"/>
    </source>
</evidence>
<organism evidence="1 2">
    <name type="scientific">Bosea eneae</name>
    <dbReference type="NCBI Taxonomy" id="151454"/>
    <lineage>
        <taxon>Bacteria</taxon>
        <taxon>Pseudomonadati</taxon>
        <taxon>Pseudomonadota</taxon>
        <taxon>Alphaproteobacteria</taxon>
        <taxon>Hyphomicrobiales</taxon>
        <taxon>Boseaceae</taxon>
        <taxon>Bosea</taxon>
    </lineage>
</organism>
<reference evidence="2" key="1">
    <citation type="journal article" date="2019" name="Int. J. Syst. Evol. Microbiol.">
        <title>The Global Catalogue of Microorganisms (GCM) 10K type strain sequencing project: providing services to taxonomists for standard genome sequencing and annotation.</title>
        <authorList>
            <consortium name="The Broad Institute Genomics Platform"/>
            <consortium name="The Broad Institute Genome Sequencing Center for Infectious Disease"/>
            <person name="Wu L."/>
            <person name="Ma J."/>
        </authorList>
    </citation>
    <scope>NUCLEOTIDE SEQUENCE [LARGE SCALE GENOMIC DNA]</scope>
    <source>
        <strain evidence="2">NCAIM B.01391</strain>
    </source>
</reference>
<gene>
    <name evidence="1" type="ORF">ACFPOB_27195</name>
</gene>